<gene>
    <name evidence="2" type="primary">Hypp5342</name>
    <name evidence="2" type="ORF">BLAG_LOCUS25556</name>
</gene>
<name>A0A8K0AEN5_BRALA</name>
<protein>
    <submittedName>
        <fullName evidence="2">Hypp5342 protein</fullName>
    </submittedName>
</protein>
<dbReference type="AlphaFoldDB" id="A0A8K0AEN5"/>
<feature type="transmembrane region" description="Helical" evidence="1">
    <location>
        <begin position="12"/>
        <end position="32"/>
    </location>
</feature>
<evidence type="ECO:0000313" key="2">
    <source>
        <dbReference type="EMBL" id="CAH1274564.1"/>
    </source>
</evidence>
<proteinExistence type="predicted"/>
<evidence type="ECO:0000313" key="3">
    <source>
        <dbReference type="Proteomes" id="UP000838412"/>
    </source>
</evidence>
<accession>A0A8K0AEN5</accession>
<sequence>MSTSYIMDGMAMIQVIGAGGAAFFGDLAILHYRMLTSNLGQQCHRVDVVFDQYNMEKDSEELSKAHSK</sequence>
<keyword evidence="3" id="KW-1185">Reference proteome</keyword>
<keyword evidence="1" id="KW-1133">Transmembrane helix</keyword>
<dbReference type="EMBL" id="OV696694">
    <property type="protein sequence ID" value="CAH1274564.1"/>
    <property type="molecule type" value="Genomic_DNA"/>
</dbReference>
<reference evidence="2" key="1">
    <citation type="submission" date="2022-01" db="EMBL/GenBank/DDBJ databases">
        <authorList>
            <person name="Braso-Vives M."/>
        </authorList>
    </citation>
    <scope>NUCLEOTIDE SEQUENCE</scope>
</reference>
<evidence type="ECO:0000256" key="1">
    <source>
        <dbReference type="SAM" id="Phobius"/>
    </source>
</evidence>
<keyword evidence="1" id="KW-0472">Membrane</keyword>
<dbReference type="Proteomes" id="UP000838412">
    <property type="component" value="Chromosome 9"/>
</dbReference>
<organism evidence="2 3">
    <name type="scientific">Branchiostoma lanceolatum</name>
    <name type="common">Common lancelet</name>
    <name type="synonym">Amphioxus lanceolatum</name>
    <dbReference type="NCBI Taxonomy" id="7740"/>
    <lineage>
        <taxon>Eukaryota</taxon>
        <taxon>Metazoa</taxon>
        <taxon>Chordata</taxon>
        <taxon>Cephalochordata</taxon>
        <taxon>Leptocardii</taxon>
        <taxon>Amphioxiformes</taxon>
        <taxon>Branchiostomatidae</taxon>
        <taxon>Branchiostoma</taxon>
    </lineage>
</organism>
<keyword evidence="1" id="KW-0812">Transmembrane</keyword>